<gene>
    <name evidence="2" type="ORF">SVIM_LOCUS383017</name>
</gene>
<reference evidence="2" key="1">
    <citation type="submission" date="2019-03" db="EMBL/GenBank/DDBJ databases">
        <authorList>
            <person name="Mank J."/>
            <person name="Almeida P."/>
        </authorList>
    </citation>
    <scope>NUCLEOTIDE SEQUENCE</scope>
    <source>
        <strain evidence="2">78183</strain>
    </source>
</reference>
<dbReference type="AlphaFoldDB" id="A0A6N2MK98"/>
<feature type="compositionally biased region" description="Basic and acidic residues" evidence="1">
    <location>
        <begin position="78"/>
        <end position="91"/>
    </location>
</feature>
<feature type="compositionally biased region" description="Basic and acidic residues" evidence="1">
    <location>
        <begin position="49"/>
        <end position="65"/>
    </location>
</feature>
<dbReference type="EMBL" id="CAADRP010001852">
    <property type="protein sequence ID" value="VFU54619.1"/>
    <property type="molecule type" value="Genomic_DNA"/>
</dbReference>
<evidence type="ECO:0000256" key="1">
    <source>
        <dbReference type="SAM" id="MobiDB-lite"/>
    </source>
</evidence>
<proteinExistence type="predicted"/>
<sequence>MTERSKIAAAPVVIHATSVKGKEKVTGLDTETRRKEISSSKDNSSTMAPREEMVRRGFRTNHEFYRSGTAKVQQTRVQEMEPPDKETRMEGGAEVGDEGDFMVVSQNPEEEMMIYVRSNYACRLINKNQC</sequence>
<feature type="region of interest" description="Disordered" evidence="1">
    <location>
        <begin position="22"/>
        <end position="100"/>
    </location>
</feature>
<name>A0A6N2MK98_SALVM</name>
<accession>A0A6N2MK98</accession>
<evidence type="ECO:0000313" key="2">
    <source>
        <dbReference type="EMBL" id="VFU54619.1"/>
    </source>
</evidence>
<protein>
    <submittedName>
        <fullName evidence="2">Uncharacterized protein</fullName>
    </submittedName>
</protein>
<organism evidence="2">
    <name type="scientific">Salix viminalis</name>
    <name type="common">Common osier</name>
    <name type="synonym">Basket willow</name>
    <dbReference type="NCBI Taxonomy" id="40686"/>
    <lineage>
        <taxon>Eukaryota</taxon>
        <taxon>Viridiplantae</taxon>
        <taxon>Streptophyta</taxon>
        <taxon>Embryophyta</taxon>
        <taxon>Tracheophyta</taxon>
        <taxon>Spermatophyta</taxon>
        <taxon>Magnoliopsida</taxon>
        <taxon>eudicotyledons</taxon>
        <taxon>Gunneridae</taxon>
        <taxon>Pentapetalae</taxon>
        <taxon>rosids</taxon>
        <taxon>fabids</taxon>
        <taxon>Malpighiales</taxon>
        <taxon>Salicaceae</taxon>
        <taxon>Saliceae</taxon>
        <taxon>Salix</taxon>
    </lineage>
</organism>
<feature type="compositionally biased region" description="Basic and acidic residues" evidence="1">
    <location>
        <begin position="22"/>
        <end position="39"/>
    </location>
</feature>